<evidence type="ECO:0000256" key="5">
    <source>
        <dbReference type="ARBA" id="ARBA00023163"/>
    </source>
</evidence>
<keyword evidence="4" id="KW-0238">DNA-binding</keyword>
<keyword evidence="5" id="KW-0804">Transcription</keyword>
<accession>A0ABP8WMH7</accession>
<evidence type="ECO:0000259" key="6">
    <source>
        <dbReference type="PROSITE" id="PS50045"/>
    </source>
</evidence>
<dbReference type="InterPro" id="IPR002197">
    <property type="entry name" value="HTH_Fis"/>
</dbReference>
<dbReference type="InterPro" id="IPR058031">
    <property type="entry name" value="AAA_lid_NorR"/>
</dbReference>
<evidence type="ECO:0000256" key="3">
    <source>
        <dbReference type="ARBA" id="ARBA00023015"/>
    </source>
</evidence>
<sequence length="583" mass="62616">MVDDILASERESFLSSGAAPVRVRAEISSSWQRCSSWSVATDRLAPPYRPGVDPESRLLRAAGPVLDAMNARLGELGISFLVTDATARILDRRVQNRRLLHTLDSLHITPGFVFAEDAVGTNGVGTAVELGRTTRIDGHEHYVDELVRFTCVGVPIMDPLTRRAMGILDITCGADRDNGLVTVLAEQTATAIEQRLFEQQTVQERALLAHFLSGSRRSHAGILVLNDRVQMANPQAARLLDGVDQPLLWDHVARVLAGSCADGTVDGDLPLPGGRSARTRTMPLRDGGEVIGALVEIRPAAEPTASARSAPRLTAPDGLAGTDRAFLWACRAARSALAVRTVVLCGEPGVGKAAVGFALLREHGDDPLVCDAAQAEVTGLDAWFDGLRVALAEPPGGLLLRHLDLLDGLARRRLSAILGDACARGWRCVATFRCASSWDDMVLPGLDADQLRLPPLRNRLRDIPTLIAAFAAPRRVAPEAVQLLMRLSWPGNIGELRRLVERVLEATPGGAVAGLANLPPEVRRAAPRLTLTRFERAEIHAILDAMAETGGNKKDAAALLGISRSTLYRKLQAAGIDLDNTTF</sequence>
<protein>
    <submittedName>
        <fullName evidence="7">Transcriptional regulator MimR</fullName>
    </submittedName>
</protein>
<keyword evidence="2" id="KW-0067">ATP-binding</keyword>
<keyword evidence="8" id="KW-1185">Reference proteome</keyword>
<reference evidence="8" key="1">
    <citation type="journal article" date="2019" name="Int. J. Syst. Evol. Microbiol.">
        <title>The Global Catalogue of Microorganisms (GCM) 10K type strain sequencing project: providing services to taxonomists for standard genome sequencing and annotation.</title>
        <authorList>
            <consortium name="The Broad Institute Genomics Platform"/>
            <consortium name="The Broad Institute Genome Sequencing Center for Infectious Disease"/>
            <person name="Wu L."/>
            <person name="Ma J."/>
        </authorList>
    </citation>
    <scope>NUCLEOTIDE SEQUENCE [LARGE SCALE GENOMIC DNA]</scope>
    <source>
        <strain evidence="8">JCM 18055</strain>
    </source>
</reference>
<dbReference type="Pfam" id="PF02954">
    <property type="entry name" value="HTH_8"/>
    <property type="match status" value="1"/>
</dbReference>
<comment type="caution">
    <text evidence="7">The sequence shown here is derived from an EMBL/GenBank/DDBJ whole genome shotgun (WGS) entry which is preliminary data.</text>
</comment>
<dbReference type="InterPro" id="IPR003018">
    <property type="entry name" value="GAF"/>
</dbReference>
<dbReference type="Pfam" id="PF01590">
    <property type="entry name" value="GAF"/>
    <property type="match status" value="1"/>
</dbReference>
<organism evidence="7 8">
    <name type="scientific">Pseudonocardia yuanmonensis</name>
    <dbReference type="NCBI Taxonomy" id="1095914"/>
    <lineage>
        <taxon>Bacteria</taxon>
        <taxon>Bacillati</taxon>
        <taxon>Actinomycetota</taxon>
        <taxon>Actinomycetes</taxon>
        <taxon>Pseudonocardiales</taxon>
        <taxon>Pseudonocardiaceae</taxon>
        <taxon>Pseudonocardia</taxon>
    </lineage>
</organism>
<dbReference type="PROSITE" id="PS50045">
    <property type="entry name" value="SIGMA54_INTERACT_4"/>
    <property type="match status" value="1"/>
</dbReference>
<evidence type="ECO:0000256" key="4">
    <source>
        <dbReference type="ARBA" id="ARBA00023125"/>
    </source>
</evidence>
<dbReference type="InterPro" id="IPR027417">
    <property type="entry name" value="P-loop_NTPase"/>
</dbReference>
<dbReference type="EMBL" id="BAABIC010000010">
    <property type="protein sequence ID" value="GAA4692338.1"/>
    <property type="molecule type" value="Genomic_DNA"/>
</dbReference>
<gene>
    <name evidence="7" type="primary">mimR</name>
    <name evidence="7" type="ORF">GCM10023215_31810</name>
</gene>
<evidence type="ECO:0000256" key="1">
    <source>
        <dbReference type="ARBA" id="ARBA00022741"/>
    </source>
</evidence>
<dbReference type="Pfam" id="PF25601">
    <property type="entry name" value="AAA_lid_14"/>
    <property type="match status" value="1"/>
</dbReference>
<dbReference type="InterPro" id="IPR029016">
    <property type="entry name" value="GAF-like_dom_sf"/>
</dbReference>
<feature type="domain" description="Sigma-54 factor interaction" evidence="6">
    <location>
        <begin position="446"/>
        <end position="505"/>
    </location>
</feature>
<name>A0ABP8WMH7_9PSEU</name>
<evidence type="ECO:0000313" key="8">
    <source>
        <dbReference type="Proteomes" id="UP001500325"/>
    </source>
</evidence>
<proteinExistence type="predicted"/>
<dbReference type="SUPFAM" id="SSF46689">
    <property type="entry name" value="Homeodomain-like"/>
    <property type="match status" value="1"/>
</dbReference>
<dbReference type="Gene3D" id="1.10.10.60">
    <property type="entry name" value="Homeodomain-like"/>
    <property type="match status" value="1"/>
</dbReference>
<dbReference type="InterPro" id="IPR002078">
    <property type="entry name" value="Sigma_54_int"/>
</dbReference>
<dbReference type="InterPro" id="IPR009057">
    <property type="entry name" value="Homeodomain-like_sf"/>
</dbReference>
<dbReference type="PRINTS" id="PR01590">
    <property type="entry name" value="HTHFIS"/>
</dbReference>
<keyword evidence="1" id="KW-0547">Nucleotide-binding</keyword>
<dbReference type="SUPFAM" id="SSF52540">
    <property type="entry name" value="P-loop containing nucleoside triphosphate hydrolases"/>
    <property type="match status" value="1"/>
</dbReference>
<evidence type="ECO:0000313" key="7">
    <source>
        <dbReference type="EMBL" id="GAA4692338.1"/>
    </source>
</evidence>
<dbReference type="Gene3D" id="3.30.450.40">
    <property type="match status" value="1"/>
</dbReference>
<dbReference type="Proteomes" id="UP001500325">
    <property type="component" value="Unassembled WGS sequence"/>
</dbReference>
<dbReference type="PANTHER" id="PTHR32071">
    <property type="entry name" value="TRANSCRIPTIONAL REGULATORY PROTEIN"/>
    <property type="match status" value="1"/>
</dbReference>
<keyword evidence="3" id="KW-0805">Transcription regulation</keyword>
<evidence type="ECO:0000256" key="2">
    <source>
        <dbReference type="ARBA" id="ARBA00022840"/>
    </source>
</evidence>
<dbReference type="Gene3D" id="1.10.8.60">
    <property type="match status" value="1"/>
</dbReference>